<dbReference type="Gene3D" id="1.20.1050.10">
    <property type="match status" value="1"/>
</dbReference>
<dbReference type="PROSITE" id="PS50404">
    <property type="entry name" value="GST_NTER"/>
    <property type="match status" value="1"/>
</dbReference>
<sequence>MITLHHLEKSRSFRVLWLLEELKETYGLEYQLISYNRNAQNLAPSELLQIHSMGKAPILVDDSLPQGEQVLAESALIIEYLLKFYDNRQQFSPSSAFNAWRDYQFWLHFAEGSLMPPVVMKLILLKAVEKSPFFAKPIVRQVKAGAEKLLLDGNVQKGLQLLEKQLQGKDWLVDEKLTGADIQLYFAAAGAIKIGQLSLADFPNTARWLNNCEQRTAFAKAVELGGKPL</sequence>
<dbReference type="InterPro" id="IPR004046">
    <property type="entry name" value="GST_C"/>
</dbReference>
<dbReference type="SUPFAM" id="SSF52833">
    <property type="entry name" value="Thioredoxin-like"/>
    <property type="match status" value="1"/>
</dbReference>
<dbReference type="InterPro" id="IPR040079">
    <property type="entry name" value="Glutathione_S-Trfase"/>
</dbReference>
<evidence type="ECO:0000313" key="4">
    <source>
        <dbReference type="EMBL" id="QNS15105.1"/>
    </source>
</evidence>
<dbReference type="RefSeq" id="WP_188156705.1">
    <property type="nucleotide sequence ID" value="NZ_CP061280.1"/>
</dbReference>
<evidence type="ECO:0000259" key="2">
    <source>
        <dbReference type="PROSITE" id="PS50404"/>
    </source>
</evidence>
<organism evidence="4 5">
    <name type="scientific">Mannheimia bovis</name>
    <dbReference type="NCBI Taxonomy" id="2770636"/>
    <lineage>
        <taxon>Bacteria</taxon>
        <taxon>Pseudomonadati</taxon>
        <taxon>Pseudomonadota</taxon>
        <taxon>Gammaproteobacteria</taxon>
        <taxon>Pasteurellales</taxon>
        <taxon>Pasteurellaceae</taxon>
        <taxon>Mannheimia</taxon>
    </lineage>
</organism>
<accession>A0A7H1C2A0</accession>
<dbReference type="Pfam" id="PF00043">
    <property type="entry name" value="GST_C"/>
    <property type="match status" value="1"/>
</dbReference>
<dbReference type="PROSITE" id="PS50405">
    <property type="entry name" value="GST_CTER"/>
    <property type="match status" value="1"/>
</dbReference>
<dbReference type="SFLD" id="SFLDS00019">
    <property type="entry name" value="Glutathione_Transferase_(cytos"/>
    <property type="match status" value="1"/>
</dbReference>
<evidence type="ECO:0000259" key="3">
    <source>
        <dbReference type="PROSITE" id="PS50405"/>
    </source>
</evidence>
<feature type="domain" description="GST N-terminal" evidence="2">
    <location>
        <begin position="1"/>
        <end position="89"/>
    </location>
</feature>
<dbReference type="PANTHER" id="PTHR44051">
    <property type="entry name" value="GLUTATHIONE S-TRANSFERASE-RELATED"/>
    <property type="match status" value="1"/>
</dbReference>
<proteinExistence type="inferred from homology"/>
<dbReference type="InterPro" id="IPR036282">
    <property type="entry name" value="Glutathione-S-Trfase_C_sf"/>
</dbReference>
<dbReference type="SFLD" id="SFLDG00358">
    <property type="entry name" value="Main_(cytGST)"/>
    <property type="match status" value="1"/>
</dbReference>
<dbReference type="AlphaFoldDB" id="A0A7H1C2A0"/>
<name>A0A7H1C2A0_9PAST</name>
<keyword evidence="4" id="KW-0808">Transferase</keyword>
<reference evidence="4 5" key="1">
    <citation type="submission" date="2020-09" db="EMBL/GenBank/DDBJ databases">
        <title>Mannheimia bovis sp.nov., isolated from a cow.</title>
        <authorList>
            <person name="Li F."/>
        </authorList>
    </citation>
    <scope>NUCLEOTIDE SEQUENCE [LARGE SCALE GENOMIC DNA]</scope>
    <source>
        <strain evidence="4 5">ZY190616</strain>
    </source>
</reference>
<protein>
    <submittedName>
        <fullName evidence="4">Glutathione S-transferase</fullName>
    </submittedName>
</protein>
<dbReference type="KEGG" id="mbos:ICJ55_10215"/>
<dbReference type="PANTHER" id="PTHR44051:SF9">
    <property type="entry name" value="GLUTATHIONE S-TRANSFERASE 1"/>
    <property type="match status" value="1"/>
</dbReference>
<feature type="domain" description="GST C-terminal" evidence="3">
    <location>
        <begin position="96"/>
        <end position="229"/>
    </location>
</feature>
<dbReference type="InterPro" id="IPR036249">
    <property type="entry name" value="Thioredoxin-like_sf"/>
</dbReference>
<dbReference type="CDD" id="cd03189">
    <property type="entry name" value="GST_C_GTT1_like"/>
    <property type="match status" value="1"/>
</dbReference>
<dbReference type="InterPro" id="IPR004045">
    <property type="entry name" value="Glutathione_S-Trfase_N"/>
</dbReference>
<dbReference type="GO" id="GO:0016740">
    <property type="term" value="F:transferase activity"/>
    <property type="evidence" value="ECO:0007669"/>
    <property type="project" value="UniProtKB-KW"/>
</dbReference>
<dbReference type="InterPro" id="IPR010987">
    <property type="entry name" value="Glutathione-S-Trfase_C-like"/>
</dbReference>
<dbReference type="SFLD" id="SFLDG01150">
    <property type="entry name" value="Main.1:_Beta-like"/>
    <property type="match status" value="1"/>
</dbReference>
<gene>
    <name evidence="4" type="ORF">ICJ55_10215</name>
</gene>
<dbReference type="CDD" id="cd03046">
    <property type="entry name" value="GST_N_GTT1_like"/>
    <property type="match status" value="1"/>
</dbReference>
<comment type="similarity">
    <text evidence="1">Belongs to the GST superfamily.</text>
</comment>
<evidence type="ECO:0000256" key="1">
    <source>
        <dbReference type="RuleBase" id="RU003494"/>
    </source>
</evidence>
<dbReference type="EMBL" id="CP061280">
    <property type="protein sequence ID" value="QNS15105.1"/>
    <property type="molecule type" value="Genomic_DNA"/>
</dbReference>
<dbReference type="Proteomes" id="UP000576260">
    <property type="component" value="Chromosome"/>
</dbReference>
<dbReference type="SUPFAM" id="SSF47616">
    <property type="entry name" value="GST C-terminal domain-like"/>
    <property type="match status" value="1"/>
</dbReference>
<dbReference type="Pfam" id="PF02798">
    <property type="entry name" value="GST_N"/>
    <property type="match status" value="1"/>
</dbReference>
<dbReference type="Gene3D" id="3.40.30.10">
    <property type="entry name" value="Glutaredoxin"/>
    <property type="match status" value="1"/>
</dbReference>
<evidence type="ECO:0000313" key="5">
    <source>
        <dbReference type="Proteomes" id="UP000576260"/>
    </source>
</evidence>
<keyword evidence="5" id="KW-1185">Reference proteome</keyword>